<reference evidence="2" key="2">
    <citation type="submission" date="2019-12" db="EMBL/GenBank/DDBJ databases">
        <title>Genome sequencing and annotation of Brassica cretica.</title>
        <authorList>
            <person name="Studholme D.J."/>
            <person name="Sarris P.F."/>
        </authorList>
    </citation>
    <scope>NUCLEOTIDE SEQUENCE</scope>
    <source>
        <strain evidence="2">PFS-001/15</strain>
        <tissue evidence="2">Leaf</tissue>
    </source>
</reference>
<feature type="region of interest" description="Disordered" evidence="1">
    <location>
        <begin position="1"/>
        <end position="75"/>
    </location>
</feature>
<name>A0A8S9HNU0_BRACR</name>
<accession>A0A8S9HNU0</accession>
<comment type="caution">
    <text evidence="2">The sequence shown here is derived from an EMBL/GenBank/DDBJ whole genome shotgun (WGS) entry which is preliminary data.</text>
</comment>
<evidence type="ECO:0000313" key="2">
    <source>
        <dbReference type="EMBL" id="KAF2558587.1"/>
    </source>
</evidence>
<sequence>MANMAKGRSTKNASSDEKCNEKEYMEGRGDKAKSVIRGAFLNKREKVRSPKILKTKTSRDYRRQATKEDDNIKDN</sequence>
<dbReference type="Proteomes" id="UP000712600">
    <property type="component" value="Unassembled WGS sequence"/>
</dbReference>
<evidence type="ECO:0000313" key="3">
    <source>
        <dbReference type="EMBL" id="KAF3584657.1"/>
    </source>
</evidence>
<gene>
    <name evidence="2" type="ORF">F2Q68_00016140</name>
    <name evidence="3" type="ORF">F2Q69_00029979</name>
</gene>
<dbReference type="AlphaFoldDB" id="A0A8S9HNU0"/>
<dbReference type="EMBL" id="QGKW02001940">
    <property type="protein sequence ID" value="KAF2558587.1"/>
    <property type="molecule type" value="Genomic_DNA"/>
</dbReference>
<evidence type="ECO:0000256" key="1">
    <source>
        <dbReference type="SAM" id="MobiDB-lite"/>
    </source>
</evidence>
<reference evidence="3" key="1">
    <citation type="submission" date="2019-12" db="EMBL/GenBank/DDBJ databases">
        <title>Genome sequencing and annotation of Brassica cretica.</title>
        <authorList>
            <person name="Studholme D.J."/>
            <person name="Sarris P."/>
        </authorList>
    </citation>
    <scope>NUCLEOTIDE SEQUENCE</scope>
    <source>
        <strain evidence="3">PFS-109/04</strain>
        <tissue evidence="3">Leaf</tissue>
    </source>
</reference>
<feature type="compositionally biased region" description="Basic and acidic residues" evidence="1">
    <location>
        <begin position="57"/>
        <end position="75"/>
    </location>
</feature>
<evidence type="ECO:0000313" key="4">
    <source>
        <dbReference type="Proteomes" id="UP000712281"/>
    </source>
</evidence>
<organism evidence="2 4">
    <name type="scientific">Brassica cretica</name>
    <name type="common">Mustard</name>
    <dbReference type="NCBI Taxonomy" id="69181"/>
    <lineage>
        <taxon>Eukaryota</taxon>
        <taxon>Viridiplantae</taxon>
        <taxon>Streptophyta</taxon>
        <taxon>Embryophyta</taxon>
        <taxon>Tracheophyta</taxon>
        <taxon>Spermatophyta</taxon>
        <taxon>Magnoliopsida</taxon>
        <taxon>eudicotyledons</taxon>
        <taxon>Gunneridae</taxon>
        <taxon>Pentapetalae</taxon>
        <taxon>rosids</taxon>
        <taxon>malvids</taxon>
        <taxon>Brassicales</taxon>
        <taxon>Brassicaceae</taxon>
        <taxon>Brassiceae</taxon>
        <taxon>Brassica</taxon>
    </lineage>
</organism>
<dbReference type="Proteomes" id="UP000712281">
    <property type="component" value="Unassembled WGS sequence"/>
</dbReference>
<dbReference type="EMBL" id="QGKX02000088">
    <property type="protein sequence ID" value="KAF3584657.1"/>
    <property type="molecule type" value="Genomic_DNA"/>
</dbReference>
<feature type="compositionally biased region" description="Basic and acidic residues" evidence="1">
    <location>
        <begin position="14"/>
        <end position="33"/>
    </location>
</feature>
<protein>
    <submittedName>
        <fullName evidence="2">Uncharacterized protein</fullName>
    </submittedName>
</protein>
<proteinExistence type="predicted"/>